<protein>
    <submittedName>
        <fullName evidence="2">Uncharacterized protein</fullName>
    </submittedName>
</protein>
<accession>A0A9D2MBM6</accession>
<keyword evidence="1" id="KW-1133">Transmembrane helix</keyword>
<feature type="transmembrane region" description="Helical" evidence="1">
    <location>
        <begin position="267"/>
        <end position="285"/>
    </location>
</feature>
<name>A0A9D2MBM6_9FIRM</name>
<feature type="transmembrane region" description="Helical" evidence="1">
    <location>
        <begin position="30"/>
        <end position="53"/>
    </location>
</feature>
<evidence type="ECO:0000313" key="2">
    <source>
        <dbReference type="EMBL" id="HJB57158.1"/>
    </source>
</evidence>
<keyword evidence="1" id="KW-0812">Transmembrane</keyword>
<comment type="caution">
    <text evidence="2">The sequence shown here is derived from an EMBL/GenBank/DDBJ whole genome shotgun (WGS) entry which is preliminary data.</text>
</comment>
<feature type="transmembrane region" description="Helical" evidence="1">
    <location>
        <begin position="65"/>
        <end position="93"/>
    </location>
</feature>
<evidence type="ECO:0000256" key="1">
    <source>
        <dbReference type="SAM" id="Phobius"/>
    </source>
</evidence>
<proteinExistence type="predicted"/>
<feature type="transmembrane region" description="Helical" evidence="1">
    <location>
        <begin position="183"/>
        <end position="210"/>
    </location>
</feature>
<feature type="transmembrane region" description="Helical" evidence="1">
    <location>
        <begin position="217"/>
        <end position="238"/>
    </location>
</feature>
<feature type="transmembrane region" description="Helical" evidence="1">
    <location>
        <begin position="335"/>
        <end position="355"/>
    </location>
</feature>
<organism evidence="2 3">
    <name type="scientific">Candidatus Flavonifractor intestinipullorum</name>
    <dbReference type="NCBI Taxonomy" id="2838587"/>
    <lineage>
        <taxon>Bacteria</taxon>
        <taxon>Bacillati</taxon>
        <taxon>Bacillota</taxon>
        <taxon>Clostridia</taxon>
        <taxon>Eubacteriales</taxon>
        <taxon>Oscillospiraceae</taxon>
        <taxon>Flavonifractor</taxon>
    </lineage>
</organism>
<sequence length="643" mass="71380">MTSCSELRRPPAWFSSALFLQNWTRFWPVWTLYTAVWLLVLPIGLLNGSAGNWSVLSGGYDPNAYIVQVLCVGIPLSPLFGVLAAMALFSYLFHPRAAGLMHVLPIRREGLFLTNYLSGLSFFFLPILAVAAIALAVQLYIGPPVAWTALFLWAWCQGLMVLFFFSLACLCVMLTGLLPALPIFFAAANLLVLGLYSLFQQVASCFLFGYKSPDMSWLTWLFFLFMGYGGTMSVPGWVEWLSPLLCYYNHLGHTGPPDYRLTGLLPIFVYGFLGLALAGLALLLYRRRRIEAAGDVVAVPWLRPVFRYGVALCTAVALGIVLWNLIVPTRQHPEILVVLLLLSGALGYFVAEMFLSKSFRVLRRWKGCVVFLLLLLLGTAALALDWTGYECRVPQGGQVVSVSVETSLFAPYDSGGFLAPLTDPEDIAQVVALHQEVVDRREELRGGQRNYEWETWSTDGAQISVETQSSISLNLEYTLADGNTLRRAYTLPVTEELLAQAGSPAGRLDALLNQTDQIRRAYFQNWRERDTLVGAYLSSYSGEGSSFAGRELEILYQAVLDDLEAGRLGRHYLLEDADYFQHCYYNDLTFTFYPAQAGSGTSSGEASSYTVVFTLQSTAVETLRVLNELGVEEELLTMAQVSV</sequence>
<feature type="transmembrane region" description="Helical" evidence="1">
    <location>
        <begin position="149"/>
        <end position="177"/>
    </location>
</feature>
<reference evidence="2" key="2">
    <citation type="submission" date="2021-04" db="EMBL/GenBank/DDBJ databases">
        <authorList>
            <person name="Gilroy R."/>
        </authorList>
    </citation>
    <scope>NUCLEOTIDE SEQUENCE</scope>
    <source>
        <strain evidence="2">CHK189-11263</strain>
    </source>
</reference>
<keyword evidence="1" id="KW-0472">Membrane</keyword>
<feature type="transmembrane region" description="Helical" evidence="1">
    <location>
        <begin position="305"/>
        <end position="323"/>
    </location>
</feature>
<feature type="transmembrane region" description="Helical" evidence="1">
    <location>
        <begin position="113"/>
        <end position="137"/>
    </location>
</feature>
<dbReference type="Proteomes" id="UP000824208">
    <property type="component" value="Unassembled WGS sequence"/>
</dbReference>
<feature type="transmembrane region" description="Helical" evidence="1">
    <location>
        <begin position="367"/>
        <end position="389"/>
    </location>
</feature>
<evidence type="ECO:0000313" key="3">
    <source>
        <dbReference type="Proteomes" id="UP000824208"/>
    </source>
</evidence>
<gene>
    <name evidence="2" type="ORF">H9714_06365</name>
</gene>
<dbReference type="AlphaFoldDB" id="A0A9D2MBM6"/>
<dbReference type="EMBL" id="DWYC01000053">
    <property type="protein sequence ID" value="HJB57158.1"/>
    <property type="molecule type" value="Genomic_DNA"/>
</dbReference>
<reference evidence="2" key="1">
    <citation type="journal article" date="2021" name="PeerJ">
        <title>Extensive microbial diversity within the chicken gut microbiome revealed by metagenomics and culture.</title>
        <authorList>
            <person name="Gilroy R."/>
            <person name="Ravi A."/>
            <person name="Getino M."/>
            <person name="Pursley I."/>
            <person name="Horton D.L."/>
            <person name="Alikhan N.F."/>
            <person name="Baker D."/>
            <person name="Gharbi K."/>
            <person name="Hall N."/>
            <person name="Watson M."/>
            <person name="Adriaenssens E.M."/>
            <person name="Foster-Nyarko E."/>
            <person name="Jarju S."/>
            <person name="Secka A."/>
            <person name="Antonio M."/>
            <person name="Oren A."/>
            <person name="Chaudhuri R.R."/>
            <person name="La Ragione R."/>
            <person name="Hildebrand F."/>
            <person name="Pallen M.J."/>
        </authorList>
    </citation>
    <scope>NUCLEOTIDE SEQUENCE</scope>
    <source>
        <strain evidence="2">CHK189-11263</strain>
    </source>
</reference>